<dbReference type="Proteomes" id="UP000886842">
    <property type="component" value="Unassembled WGS sequence"/>
</dbReference>
<name>A0A9D1KNA7_9ACTN</name>
<dbReference type="Gene3D" id="2.130.10.10">
    <property type="entry name" value="YVTN repeat-like/Quinoprotein amine dehydrogenase"/>
    <property type="match status" value="1"/>
</dbReference>
<dbReference type="SUPFAM" id="SSF63829">
    <property type="entry name" value="Calcium-dependent phosphotriesterase"/>
    <property type="match status" value="1"/>
</dbReference>
<gene>
    <name evidence="1" type="ORF">IAA98_06035</name>
</gene>
<dbReference type="SUPFAM" id="SSF75011">
    <property type="entry name" value="3-carboxy-cis,cis-mucoante lactonizing enzyme"/>
    <property type="match status" value="1"/>
</dbReference>
<feature type="non-terminal residue" evidence="1">
    <location>
        <position position="1"/>
    </location>
</feature>
<proteinExistence type="predicted"/>
<organism evidence="1 2">
    <name type="scientific">Candidatus Avipropionibacterium avicola</name>
    <dbReference type="NCBI Taxonomy" id="2840701"/>
    <lineage>
        <taxon>Bacteria</taxon>
        <taxon>Bacillati</taxon>
        <taxon>Actinomycetota</taxon>
        <taxon>Actinomycetes</taxon>
        <taxon>Propionibacteriales</taxon>
        <taxon>Propionibacteriaceae</taxon>
        <taxon>Propionibacteriaceae incertae sedis</taxon>
        <taxon>Candidatus Avipropionibacterium</taxon>
    </lineage>
</organism>
<protein>
    <submittedName>
        <fullName evidence="1">Uncharacterized protein</fullName>
    </submittedName>
</protein>
<evidence type="ECO:0000313" key="1">
    <source>
        <dbReference type="EMBL" id="HIT75123.1"/>
    </source>
</evidence>
<dbReference type="EMBL" id="DVLP01000183">
    <property type="protein sequence ID" value="HIT75123.1"/>
    <property type="molecule type" value="Genomic_DNA"/>
</dbReference>
<reference evidence="1" key="1">
    <citation type="submission" date="2020-10" db="EMBL/GenBank/DDBJ databases">
        <authorList>
            <person name="Gilroy R."/>
        </authorList>
    </citation>
    <scope>NUCLEOTIDE SEQUENCE</scope>
    <source>
        <strain evidence="1">ChiGjej1B1-24693</strain>
    </source>
</reference>
<dbReference type="InterPro" id="IPR015943">
    <property type="entry name" value="WD40/YVTN_repeat-like_dom_sf"/>
</dbReference>
<accession>A0A9D1KNA7</accession>
<comment type="caution">
    <text evidence="1">The sequence shown here is derived from an EMBL/GenBank/DDBJ whole genome shotgun (WGS) entry which is preliminary data.</text>
</comment>
<evidence type="ECO:0000313" key="2">
    <source>
        <dbReference type="Proteomes" id="UP000886842"/>
    </source>
</evidence>
<reference evidence="1" key="2">
    <citation type="journal article" date="2021" name="PeerJ">
        <title>Extensive microbial diversity within the chicken gut microbiome revealed by metagenomics and culture.</title>
        <authorList>
            <person name="Gilroy R."/>
            <person name="Ravi A."/>
            <person name="Getino M."/>
            <person name="Pursley I."/>
            <person name="Horton D.L."/>
            <person name="Alikhan N.F."/>
            <person name="Baker D."/>
            <person name="Gharbi K."/>
            <person name="Hall N."/>
            <person name="Watson M."/>
            <person name="Adriaenssens E.M."/>
            <person name="Foster-Nyarko E."/>
            <person name="Jarju S."/>
            <person name="Secka A."/>
            <person name="Antonio M."/>
            <person name="Oren A."/>
            <person name="Chaudhuri R.R."/>
            <person name="La Ragione R."/>
            <person name="Hildebrand F."/>
            <person name="Pallen M.J."/>
        </authorList>
    </citation>
    <scope>NUCLEOTIDE SEQUENCE</scope>
    <source>
        <strain evidence="1">ChiGjej1B1-24693</strain>
    </source>
</reference>
<dbReference type="AlphaFoldDB" id="A0A9D1KNA7"/>
<sequence length="513" mass="55208">PDGTTLAATYPDASVAAHHRDTGTRVLRSFGSEEILYARSICVDLERRMVWCGLGVTPCRVVGFPLDDPDATTVELSGLPDHLVPSQLVHLGDRIWIRAGSELWSFDPQDPVAERVAGTEATLGGHLSPEHRGRTWTTSGDGGLFEIDLAQRRVVRTVPLGLEGGLLGASVDDGVLTGLFGYQRPALVRIDLDEQRTLSSTVAEVAAVPSHMGDLIAVPDTDDFMLSAGQQGDILRWSRTSDELSAPVTIGQVESWAWSNDGLLHAGTYPYARLVEVDPQRLDQPRVLADLRDSHRQSRPIAVHPGRGAVWMGTTPGYGLRDGALTRVDPATGEVTVTMMADETVHAIADDGTALLVGTSPEAGTGAPVHEGTGRLLRIDPETLQVLAERPAPALSSSGGARTLAAITRFAERWWLVADHAVWQFDPQTLEAEHVADLGAGPSARASFHPDGDRLVVLVDGEVWTLDAERNVARISQGCHKVAVVDGEVWGIVRPEGGTVLTDLRRIRPPRRN</sequence>